<gene>
    <name evidence="3" type="ORF">BDEG_24864</name>
</gene>
<dbReference type="Pfam" id="PF05205">
    <property type="entry name" value="COMPASS-Shg1"/>
    <property type="match status" value="1"/>
</dbReference>
<proteinExistence type="predicted"/>
<name>A0A177WN00_BATDL</name>
<evidence type="ECO:0000259" key="2">
    <source>
        <dbReference type="Pfam" id="PF05205"/>
    </source>
</evidence>
<dbReference type="VEuPathDB" id="FungiDB:BDEG_24864"/>
<feature type="region of interest" description="Disordered" evidence="1">
    <location>
        <begin position="1"/>
        <end position="68"/>
    </location>
</feature>
<reference evidence="3 4" key="1">
    <citation type="submission" date="2006-10" db="EMBL/GenBank/DDBJ databases">
        <title>The Genome Sequence of Batrachochytrium dendrobatidis JEL423.</title>
        <authorList>
            <consortium name="The Broad Institute Genome Sequencing Platform"/>
            <person name="Birren B."/>
            <person name="Lander E."/>
            <person name="Galagan J."/>
            <person name="Cuomo C."/>
            <person name="Devon K."/>
            <person name="Jaffe D."/>
            <person name="Butler J."/>
            <person name="Alvarez P."/>
            <person name="Gnerre S."/>
            <person name="Grabherr M."/>
            <person name="Kleber M."/>
            <person name="Mauceli E."/>
            <person name="Brockman W."/>
            <person name="Young S."/>
            <person name="LaButti K."/>
            <person name="Sykes S."/>
            <person name="DeCaprio D."/>
            <person name="Crawford M."/>
            <person name="Koehrsen M."/>
            <person name="Engels R."/>
            <person name="Montgomery P."/>
            <person name="Pearson M."/>
            <person name="Howarth C."/>
            <person name="Larson L."/>
            <person name="White J."/>
            <person name="O'Leary S."/>
            <person name="Kodira C."/>
            <person name="Zeng Q."/>
            <person name="Yandava C."/>
            <person name="Alvarado L."/>
            <person name="Longcore J."/>
            <person name="James T."/>
        </authorList>
    </citation>
    <scope>NUCLEOTIDE SEQUENCE [LARGE SCALE GENOMIC DNA]</scope>
    <source>
        <strain evidence="3 4">JEL423</strain>
    </source>
</reference>
<organism evidence="3 4">
    <name type="scientific">Batrachochytrium dendrobatidis (strain JEL423)</name>
    <dbReference type="NCBI Taxonomy" id="403673"/>
    <lineage>
        <taxon>Eukaryota</taxon>
        <taxon>Fungi</taxon>
        <taxon>Fungi incertae sedis</taxon>
        <taxon>Chytridiomycota</taxon>
        <taxon>Chytridiomycota incertae sedis</taxon>
        <taxon>Chytridiomycetes</taxon>
        <taxon>Rhizophydiales</taxon>
        <taxon>Rhizophydiales incertae sedis</taxon>
        <taxon>Batrachochytrium</taxon>
    </lineage>
</organism>
<feature type="compositionally biased region" description="Polar residues" evidence="1">
    <location>
        <begin position="24"/>
        <end position="58"/>
    </location>
</feature>
<evidence type="ECO:0000313" key="3">
    <source>
        <dbReference type="EMBL" id="OAJ41232.1"/>
    </source>
</evidence>
<dbReference type="AlphaFoldDB" id="A0A177WN00"/>
<dbReference type="Proteomes" id="UP000077115">
    <property type="component" value="Unassembled WGS sequence"/>
</dbReference>
<accession>A0A177WN00</accession>
<evidence type="ECO:0000313" key="4">
    <source>
        <dbReference type="Proteomes" id="UP000077115"/>
    </source>
</evidence>
<protein>
    <recommendedName>
        <fullName evidence="2">BOD1/SHG1 domain-containing protein</fullName>
    </recommendedName>
</protein>
<reference evidence="3 4" key="2">
    <citation type="submission" date="2016-05" db="EMBL/GenBank/DDBJ databases">
        <title>Lineage-specific infection strategies underlie the spectrum of fungal disease in amphibians.</title>
        <authorList>
            <person name="Cuomo C.A."/>
            <person name="Farrer R.A."/>
            <person name="James T."/>
            <person name="Longcore J."/>
            <person name="Birren B."/>
        </authorList>
    </citation>
    <scope>NUCLEOTIDE SEQUENCE [LARGE SCALE GENOMIC DNA]</scope>
    <source>
        <strain evidence="3 4">JEL423</strain>
    </source>
</reference>
<feature type="compositionally biased region" description="Basic residues" evidence="1">
    <location>
        <begin position="1"/>
        <end position="10"/>
    </location>
</feature>
<dbReference type="EMBL" id="DS022305">
    <property type="protein sequence ID" value="OAJ41232.1"/>
    <property type="molecule type" value="Genomic_DNA"/>
</dbReference>
<evidence type="ECO:0000256" key="1">
    <source>
        <dbReference type="SAM" id="MobiDB-lite"/>
    </source>
</evidence>
<sequence>MSNHRGHPRKSGSPPPSYKPYSSTSFRGYTNPPANHNSNSSLRPYVNGSQSRAATTVQRLPDLFQPPTSEGLIDGFKRGGHFDALRKSLLEDFQVSAQGKHLADQLDAYLKTQANRVMDQTKLFPSTEDALSGNVGMQAHLLSVLNKSPILDQLPQAINSHLASEDNRRRIRNGVYRVLDKIRNDARQGISSSRAQS</sequence>
<feature type="domain" description="BOD1/SHG1" evidence="2">
    <location>
        <begin position="72"/>
        <end position="167"/>
    </location>
</feature>
<dbReference type="InterPro" id="IPR055264">
    <property type="entry name" value="BOD1/SHG1_dom"/>
</dbReference>